<name>A0AAQ4P856_GASAC</name>
<evidence type="ECO:0000259" key="15">
    <source>
        <dbReference type="PROSITE" id="PS51092"/>
    </source>
</evidence>
<dbReference type="SMART" id="SM00034">
    <property type="entry name" value="CLECT"/>
    <property type="match status" value="10"/>
</dbReference>
<evidence type="ECO:0000256" key="8">
    <source>
        <dbReference type="ARBA" id="ARBA00023157"/>
    </source>
</evidence>
<reference evidence="16 17" key="1">
    <citation type="journal article" date="2021" name="G3 (Bethesda)">
        <title>Improved contiguity of the threespine stickleback genome using long-read sequencing.</title>
        <authorList>
            <person name="Nath S."/>
            <person name="Shaw D.E."/>
            <person name="White M.A."/>
        </authorList>
    </citation>
    <scope>NUCLEOTIDE SEQUENCE [LARGE SCALE GENOMIC DNA]</scope>
    <source>
        <strain evidence="16 17">Lake Benthic</strain>
    </source>
</reference>
<organism evidence="16 17">
    <name type="scientific">Gasterosteus aculeatus aculeatus</name>
    <name type="common">three-spined stickleback</name>
    <dbReference type="NCBI Taxonomy" id="481459"/>
    <lineage>
        <taxon>Eukaryota</taxon>
        <taxon>Metazoa</taxon>
        <taxon>Chordata</taxon>
        <taxon>Craniata</taxon>
        <taxon>Vertebrata</taxon>
        <taxon>Euteleostomi</taxon>
        <taxon>Actinopterygii</taxon>
        <taxon>Neopterygii</taxon>
        <taxon>Teleostei</taxon>
        <taxon>Neoteleostei</taxon>
        <taxon>Acanthomorphata</taxon>
        <taxon>Eupercaria</taxon>
        <taxon>Perciformes</taxon>
        <taxon>Cottioidei</taxon>
        <taxon>Gasterosteales</taxon>
        <taxon>Gasterosteidae</taxon>
        <taxon>Gasterosteus</taxon>
    </lineage>
</organism>
<keyword evidence="4 13" id="KW-0732">Signal</keyword>
<dbReference type="Gene3D" id="2.80.10.50">
    <property type="match status" value="1"/>
</dbReference>
<evidence type="ECO:0000256" key="11">
    <source>
        <dbReference type="PROSITE-ProRule" id="PRU00479"/>
    </source>
</evidence>
<dbReference type="SMART" id="SM00059">
    <property type="entry name" value="FN2"/>
    <property type="match status" value="1"/>
</dbReference>
<dbReference type="PANTHER" id="PTHR22803">
    <property type="entry name" value="MANNOSE, PHOSPHOLIPASE, LECTIN RECEPTOR RELATED"/>
    <property type="match status" value="1"/>
</dbReference>
<feature type="disulfide bond" evidence="11">
    <location>
        <begin position="179"/>
        <end position="206"/>
    </location>
</feature>
<dbReference type="SMART" id="SM00458">
    <property type="entry name" value="RICIN"/>
    <property type="match status" value="1"/>
</dbReference>
<proteinExistence type="predicted"/>
<sequence>MPNASGATLCLCFLTVFVGTCSAAGGFDKDAFTIQHSSTRTCLTTGASSTPSLAPCDPDGRSQLWKWGSNHRLFHVDTSLCLALDVRSKELSLVDCGSNVLLWWRCLDGAVYTVYQMGLGVSEGKVSAKRDSNDTWVRGASRDDICQQPYRVVHTSGGNSAGSPCEFPFKHNGSWHHGCLPDPDLTGLSWCATTPDYDRDRKNGVCLTPEEGCKTLFAGPEGDSCYEFVSGVAVTWEEALDSCRSQGADLLSVSRPEDLHSKTLLDGLDGMPERMWIGLHQLDASHGWQWSDGSPLTTLRWETGMPSTGLLASDCGVLNSKQSYESEQCSQKLPYVCKKSFNASHVAAAETLLYDSTVCAGDWVPWNGWCYKLVNQAKNFTDARIHCSQPEEGVLGSLASLHSVDTMEMISTHFHSDGNALNVWIGLMGVGVNPAVFKWIDHAPVTFTYWDQNQPVQPAVDPSCVFYSGEHHGWRVGDCTLRRPFMCQTKGEANKSATQTGCRFEDGWRRHGNSCYQVNPNQVFFKDRCNITVNNRFEQAFISRLLREQIEAEPQYFWLGLQDVNNTGEYQFVSRNGTPGVVPYTNWGVFHPHLDGSCAVISKLSGKWDVRNCTTFKAGTICRTDLGPPPPPEPEPNPNATCPDGWVSKVNSMYCYKAFHQERLSRKRSWEEAERFCLALGANLPSFTSNYEMRVLHSILRDSISDNRYFWVGLNRRNPADRSWQWSNGQPVSMDILQQDFHEDDAYDRHCTAFKTSKSTLKHLFVFLLHDLPPTPFYATPFHCDARLEWVCQLPRGKTPKTPEWYNPGGHHESSIFVDGAEFWFVEEPKLSFEEATLFCSMNGSRLAAPITSTAVGKIQQHLKEMSGSSSQSWWIDLREPGRIFPMTYNQMYFYHSILLGRCTTISPEDSFPDHDQSCRLPLSFVCERHNVTSVEINPLEPRPAGKSCGNESLSFRNKCYTLMRSQKPVSFAYASGVCQSVRGTLVTISDQAEQDFLTTLLPKMRNMDRIWIGLKLKYGNPEWVDQSPVDYVNINPLVLGMHRDIKVNTWDVDSMDLCVFLINNPNSAMLGTWDYSSCTQFQNLAFCQHYADKPVEPHVPKESFTVNNHTILLLDRNLTWFEALEQCRKNNMDLASVADTFLQATLTVYVSNARKPMWIGLFSEDDGIHYRWTDHSHTVFSRWSSDVTGGSCVYLDIDGFWKATECEEVLGGAICHKPHEEIITTPEDVAVKCPHKINGPNWIPFKNNCYSFKLVSTRWEPFDQGQILDTCKTLHANADILTIRNAEENEFVKQQLLPFQNLVQFVWLGLFKDDNDNQIKWYDGTNVQYSNWANGRPDVDGAFMAGLTASGTWMLVSNRKLFAQFKQMSIVTCKLDNEPKQRYNLSSADFQHYGNLSYKVVTRKLSWHQALEACGQGGGHLASIHDIQHSAHVKLIAQTDGFPLWIGLSHHDVSDSAFEWSDGTTFNYKASITDSRESPASNEASCVHVSPAGDWLKASCNKLLDGAICYTTAITTASQSKTAMCSLNTQLQRSTRPASRVYSRLVLCRCATSTLRVCSYETGAKTQAPPEAKGCPGSSGVSKWVQHEGHCYAFDMSFYNFHVHSMEQAKSLCQSMDAKLLSLKTKEENDFVSKYMFDDPLITSRVWLAMDVNAEGKPLSWQDGSALSFSNWAPGALVAGKKPTPRCAVMVAGDDGVWKLVSCNDSYSRVVCTTEAKSGGSPVALGLFVVVFLAFLGAVAFILYKKRGGRFSSAVRYKRTYDDADGASIIEAD</sequence>
<dbReference type="CDD" id="cd00037">
    <property type="entry name" value="CLECT"/>
    <property type="match status" value="9"/>
</dbReference>
<feature type="domain" description="Fibronectin type-II" evidence="15">
    <location>
        <begin position="160"/>
        <end position="208"/>
    </location>
</feature>
<dbReference type="Ensembl" id="ENSGACT00000077698.1">
    <property type="protein sequence ID" value="ENSGACP00000034994.1"/>
    <property type="gene ID" value="ENSGACG00000015184.2"/>
</dbReference>
<evidence type="ECO:0000256" key="6">
    <source>
        <dbReference type="ARBA" id="ARBA00022989"/>
    </source>
</evidence>
<keyword evidence="5" id="KW-0677">Repeat</keyword>
<dbReference type="PROSITE" id="PS51092">
    <property type="entry name" value="FN2_2"/>
    <property type="match status" value="1"/>
</dbReference>
<feature type="domain" description="C-type lectin" evidence="14">
    <location>
        <begin position="1588"/>
        <end position="1713"/>
    </location>
</feature>
<evidence type="ECO:0000256" key="12">
    <source>
        <dbReference type="SAM" id="Phobius"/>
    </source>
</evidence>
<feature type="domain" description="C-type lectin" evidence="14">
    <location>
        <begin position="1394"/>
        <end position="1503"/>
    </location>
</feature>
<reference evidence="16" key="2">
    <citation type="submission" date="2025-08" db="UniProtKB">
        <authorList>
            <consortium name="Ensembl"/>
        </authorList>
    </citation>
    <scope>IDENTIFICATION</scope>
</reference>
<feature type="domain" description="C-type lectin" evidence="14">
    <location>
        <begin position="1107"/>
        <end position="1209"/>
    </location>
</feature>
<dbReference type="PROSITE" id="PS50041">
    <property type="entry name" value="C_TYPE_LECTIN_2"/>
    <property type="match status" value="9"/>
</dbReference>
<evidence type="ECO:0000256" key="9">
    <source>
        <dbReference type="ARBA" id="ARBA00023170"/>
    </source>
</evidence>
<dbReference type="InterPro" id="IPR001304">
    <property type="entry name" value="C-type_lectin-like"/>
</dbReference>
<dbReference type="CDD" id="cd00062">
    <property type="entry name" value="FN2"/>
    <property type="match status" value="1"/>
</dbReference>
<dbReference type="InterPro" id="IPR000772">
    <property type="entry name" value="Ricin_B_lectin"/>
</dbReference>
<keyword evidence="8 11" id="KW-1015">Disulfide bond</keyword>
<dbReference type="PROSITE" id="PS50231">
    <property type="entry name" value="RICIN_B_LECTIN"/>
    <property type="match status" value="1"/>
</dbReference>
<keyword evidence="6 12" id="KW-1133">Transmembrane helix</keyword>
<dbReference type="Pfam" id="PF00059">
    <property type="entry name" value="Lectin_C"/>
    <property type="match status" value="9"/>
</dbReference>
<reference evidence="16" key="3">
    <citation type="submission" date="2025-09" db="UniProtKB">
        <authorList>
            <consortium name="Ensembl"/>
        </authorList>
    </citation>
    <scope>IDENTIFICATION</scope>
</reference>
<dbReference type="Pfam" id="PF24562">
    <property type="entry name" value="CysR_MRC2_N"/>
    <property type="match status" value="1"/>
</dbReference>
<feature type="domain" description="C-type lectin" evidence="14">
    <location>
        <begin position="651"/>
        <end position="793"/>
    </location>
</feature>
<feature type="domain" description="C-type lectin" evidence="14">
    <location>
        <begin position="1246"/>
        <end position="1354"/>
    </location>
</feature>
<dbReference type="FunFam" id="3.10.100.10:FF:000036">
    <property type="entry name" value="Lymphocyte antigen 75"/>
    <property type="match status" value="1"/>
</dbReference>
<dbReference type="InterPro" id="IPR035992">
    <property type="entry name" value="Ricin_B-like_lectins"/>
</dbReference>
<dbReference type="Proteomes" id="UP000007635">
    <property type="component" value="Chromosome II"/>
</dbReference>
<dbReference type="InterPro" id="IPR016186">
    <property type="entry name" value="C-type_lectin-like/link_sf"/>
</dbReference>
<feature type="domain" description="C-type lectin" evidence="14">
    <location>
        <begin position="366"/>
        <end position="488"/>
    </location>
</feature>
<feature type="domain" description="C-type lectin" evidence="14">
    <location>
        <begin position="221"/>
        <end position="338"/>
    </location>
</feature>
<evidence type="ECO:0000256" key="7">
    <source>
        <dbReference type="ARBA" id="ARBA00023136"/>
    </source>
</evidence>
<keyword evidence="7 12" id="KW-0472">Membrane</keyword>
<feature type="transmembrane region" description="Helical" evidence="12">
    <location>
        <begin position="1724"/>
        <end position="1745"/>
    </location>
</feature>
<dbReference type="Pfam" id="PF00040">
    <property type="entry name" value="fn2"/>
    <property type="match status" value="1"/>
</dbReference>
<keyword evidence="3 12" id="KW-0812">Transmembrane</keyword>
<keyword evidence="9" id="KW-0675">Receptor</keyword>
<dbReference type="InterPro" id="IPR050111">
    <property type="entry name" value="C-type_lectin/snaclec_domain"/>
</dbReference>
<dbReference type="SUPFAM" id="SSF57440">
    <property type="entry name" value="Kringle-like"/>
    <property type="match status" value="1"/>
</dbReference>
<comment type="subcellular location">
    <subcellularLocation>
        <location evidence="1">Membrane</location>
        <topology evidence="1">Single-pass membrane protein</topology>
    </subcellularLocation>
</comment>
<keyword evidence="10" id="KW-0325">Glycoprotein</keyword>
<dbReference type="InterPro" id="IPR000562">
    <property type="entry name" value="FN_type2_dom"/>
</dbReference>
<evidence type="ECO:0000256" key="4">
    <source>
        <dbReference type="ARBA" id="ARBA00022729"/>
    </source>
</evidence>
<evidence type="ECO:0000259" key="14">
    <source>
        <dbReference type="PROSITE" id="PS50041"/>
    </source>
</evidence>
<feature type="signal peptide" evidence="13">
    <location>
        <begin position="1"/>
        <end position="23"/>
    </location>
</feature>
<keyword evidence="2" id="KW-0254">Endocytosis</keyword>
<evidence type="ECO:0000256" key="5">
    <source>
        <dbReference type="ARBA" id="ARBA00022737"/>
    </source>
</evidence>
<dbReference type="GeneTree" id="ENSGT01050000244842"/>
<dbReference type="Gene3D" id="3.10.100.10">
    <property type="entry name" value="Mannose-Binding Protein A, subunit A"/>
    <property type="match status" value="10"/>
</dbReference>
<evidence type="ECO:0000313" key="16">
    <source>
        <dbReference type="Ensembl" id="ENSGACP00000034994.1"/>
    </source>
</evidence>
<evidence type="ECO:0000256" key="2">
    <source>
        <dbReference type="ARBA" id="ARBA00022583"/>
    </source>
</evidence>
<evidence type="ECO:0000256" key="3">
    <source>
        <dbReference type="ARBA" id="ARBA00022692"/>
    </source>
</evidence>
<evidence type="ECO:0000256" key="10">
    <source>
        <dbReference type="ARBA" id="ARBA00023180"/>
    </source>
</evidence>
<dbReference type="SUPFAM" id="SSF50370">
    <property type="entry name" value="Ricin B-like lectins"/>
    <property type="match status" value="1"/>
</dbReference>
<dbReference type="InterPro" id="IPR036943">
    <property type="entry name" value="FN_type2_sf"/>
</dbReference>
<dbReference type="GO" id="GO:0006897">
    <property type="term" value="P:endocytosis"/>
    <property type="evidence" value="ECO:0007669"/>
    <property type="project" value="UniProtKB-KW"/>
</dbReference>
<feature type="domain" description="C-type lectin" evidence="14">
    <location>
        <begin position="956"/>
        <end position="1081"/>
    </location>
</feature>
<feature type="disulfide bond" evidence="11">
    <location>
        <begin position="165"/>
        <end position="191"/>
    </location>
</feature>
<dbReference type="InterPro" id="IPR013806">
    <property type="entry name" value="Kringle-like"/>
</dbReference>
<evidence type="ECO:0000313" key="17">
    <source>
        <dbReference type="Proteomes" id="UP000007635"/>
    </source>
</evidence>
<keyword evidence="17" id="KW-1185">Reference proteome</keyword>
<feature type="domain" description="C-type lectin" evidence="14">
    <location>
        <begin position="508"/>
        <end position="613"/>
    </location>
</feature>
<accession>A0AAQ4P856</accession>
<protein>
    <submittedName>
        <fullName evidence="16">Lymphocyte antigen 75</fullName>
    </submittedName>
</protein>
<dbReference type="GO" id="GO:0016020">
    <property type="term" value="C:membrane"/>
    <property type="evidence" value="ECO:0007669"/>
    <property type="project" value="UniProtKB-SubCell"/>
</dbReference>
<dbReference type="SUPFAM" id="SSF56436">
    <property type="entry name" value="C-type lectin-like"/>
    <property type="match status" value="10"/>
</dbReference>
<dbReference type="Gene3D" id="2.10.10.10">
    <property type="entry name" value="Fibronectin, type II, collagen-binding"/>
    <property type="match status" value="1"/>
</dbReference>
<evidence type="ECO:0000256" key="1">
    <source>
        <dbReference type="ARBA" id="ARBA00004167"/>
    </source>
</evidence>
<dbReference type="InterPro" id="IPR016187">
    <property type="entry name" value="CTDL_fold"/>
</dbReference>
<evidence type="ECO:0000256" key="13">
    <source>
        <dbReference type="SAM" id="SignalP"/>
    </source>
</evidence>
<dbReference type="FunFam" id="3.10.100.10:FF:000047">
    <property type="entry name" value="lymphocyte antigen 75"/>
    <property type="match status" value="1"/>
</dbReference>
<feature type="chain" id="PRO_5042830510" evidence="13">
    <location>
        <begin position="24"/>
        <end position="1774"/>
    </location>
</feature>